<organism evidence="6 7">
    <name type="scientific">Candidatus Scalindua arabica</name>
    <dbReference type="NCBI Taxonomy" id="1127984"/>
    <lineage>
        <taxon>Bacteria</taxon>
        <taxon>Pseudomonadati</taxon>
        <taxon>Planctomycetota</taxon>
        <taxon>Candidatus Brocadiia</taxon>
        <taxon>Candidatus Brocadiales</taxon>
        <taxon>Candidatus Scalinduaceae</taxon>
        <taxon>Candidatus Scalindua</taxon>
    </lineage>
</organism>
<keyword evidence="3" id="KW-0807">Transducer</keyword>
<dbReference type="InterPro" id="IPR004089">
    <property type="entry name" value="MCPsignal_dom"/>
</dbReference>
<dbReference type="Proteomes" id="UP000722750">
    <property type="component" value="Unassembled WGS sequence"/>
</dbReference>
<dbReference type="EMBL" id="JAANXD010000023">
    <property type="protein sequence ID" value="MBS1257396.1"/>
    <property type="molecule type" value="Genomic_DNA"/>
</dbReference>
<evidence type="ECO:0000256" key="1">
    <source>
        <dbReference type="ARBA" id="ARBA00022481"/>
    </source>
</evidence>
<gene>
    <name evidence="6" type="ORF">MAG551_00438</name>
</gene>
<dbReference type="GO" id="GO:0007165">
    <property type="term" value="P:signal transduction"/>
    <property type="evidence" value="ECO:0007669"/>
    <property type="project" value="UniProtKB-KW"/>
</dbReference>
<proteinExistence type="inferred from homology"/>
<accession>A0A941W2J2</accession>
<reference evidence="6" key="1">
    <citation type="journal article" date="2021" name="ISME J.">
        <title>Fine-scale metabolic discontinuity in a stratified prokaryote microbiome of a Red Sea deep halocline.</title>
        <authorList>
            <person name="Michoud G."/>
            <person name="Ngugi D.K."/>
            <person name="Barozzi A."/>
            <person name="Merlino G."/>
            <person name="Calleja M.L."/>
            <person name="Delgado-Huertas A."/>
            <person name="Moran X.A.G."/>
            <person name="Daffonchio D."/>
        </authorList>
    </citation>
    <scope>NUCLEOTIDE SEQUENCE</scope>
    <source>
        <strain evidence="6">SuakinDeep_MAG55_1</strain>
    </source>
</reference>
<feature type="compositionally biased region" description="Basic and acidic residues" evidence="4">
    <location>
        <begin position="120"/>
        <end position="129"/>
    </location>
</feature>
<sequence>MRNLAQRSATAAKDTTSLIDDCVAKANNGAQIAGRGREALEEIVKNVKKVTDLTKEIANASGEQSDGINQVGKAVQEMDSVTQQNAANAEETASASEELASQSLTLKDQVSILAAQVGGKVDEASDTHKRSSVPVQSRQISHMQVDKPAGNGHGTKEPEALIPMGKNRIAEHDKSMKDF</sequence>
<feature type="compositionally biased region" description="Polar residues" evidence="4">
    <location>
        <begin position="133"/>
        <end position="142"/>
    </location>
</feature>
<dbReference type="SUPFAM" id="SSF58104">
    <property type="entry name" value="Methyl-accepting chemotaxis protein (MCP) signaling domain"/>
    <property type="match status" value="1"/>
</dbReference>
<name>A0A941W2J2_9BACT</name>
<dbReference type="InterPro" id="IPR051310">
    <property type="entry name" value="MCP_chemotaxis"/>
</dbReference>
<feature type="compositionally biased region" description="Low complexity" evidence="4">
    <location>
        <begin position="82"/>
        <end position="100"/>
    </location>
</feature>
<evidence type="ECO:0000256" key="4">
    <source>
        <dbReference type="SAM" id="MobiDB-lite"/>
    </source>
</evidence>
<feature type="region of interest" description="Disordered" evidence="4">
    <location>
        <begin position="79"/>
        <end position="100"/>
    </location>
</feature>
<dbReference type="Gene3D" id="1.10.287.950">
    <property type="entry name" value="Methyl-accepting chemotaxis protein"/>
    <property type="match status" value="1"/>
</dbReference>
<evidence type="ECO:0000256" key="3">
    <source>
        <dbReference type="PROSITE-ProRule" id="PRU00284"/>
    </source>
</evidence>
<dbReference type="GO" id="GO:0006935">
    <property type="term" value="P:chemotaxis"/>
    <property type="evidence" value="ECO:0007669"/>
    <property type="project" value="TreeGrafter"/>
</dbReference>
<evidence type="ECO:0000259" key="5">
    <source>
        <dbReference type="PROSITE" id="PS50111"/>
    </source>
</evidence>
<dbReference type="Pfam" id="PF00015">
    <property type="entry name" value="MCPsignal"/>
    <property type="match status" value="1"/>
</dbReference>
<dbReference type="AlphaFoldDB" id="A0A941W2J2"/>
<protein>
    <recommendedName>
        <fullName evidence="5">Methyl-accepting transducer domain-containing protein</fullName>
    </recommendedName>
</protein>
<dbReference type="GO" id="GO:0005886">
    <property type="term" value="C:plasma membrane"/>
    <property type="evidence" value="ECO:0007669"/>
    <property type="project" value="TreeGrafter"/>
</dbReference>
<keyword evidence="1" id="KW-0488">Methylation</keyword>
<dbReference type="PROSITE" id="PS50111">
    <property type="entry name" value="CHEMOTAXIS_TRANSDUC_2"/>
    <property type="match status" value="1"/>
</dbReference>
<evidence type="ECO:0000256" key="2">
    <source>
        <dbReference type="ARBA" id="ARBA00029447"/>
    </source>
</evidence>
<feature type="domain" description="Methyl-accepting transducer" evidence="5">
    <location>
        <begin position="1"/>
        <end position="100"/>
    </location>
</feature>
<dbReference type="PANTHER" id="PTHR43531:SF14">
    <property type="entry name" value="METHYL-ACCEPTING CHEMOTAXIS PROTEIN I-RELATED"/>
    <property type="match status" value="1"/>
</dbReference>
<evidence type="ECO:0000313" key="7">
    <source>
        <dbReference type="Proteomes" id="UP000722750"/>
    </source>
</evidence>
<comment type="similarity">
    <text evidence="2">Belongs to the methyl-accepting chemotaxis (MCP) protein family.</text>
</comment>
<feature type="region of interest" description="Disordered" evidence="4">
    <location>
        <begin position="119"/>
        <end position="179"/>
    </location>
</feature>
<feature type="compositionally biased region" description="Basic and acidic residues" evidence="4">
    <location>
        <begin position="168"/>
        <end position="179"/>
    </location>
</feature>
<evidence type="ECO:0000313" key="6">
    <source>
        <dbReference type="EMBL" id="MBS1257396.1"/>
    </source>
</evidence>
<dbReference type="PANTHER" id="PTHR43531">
    <property type="entry name" value="PROTEIN ICFG"/>
    <property type="match status" value="1"/>
</dbReference>
<dbReference type="GO" id="GO:0004888">
    <property type="term" value="F:transmembrane signaling receptor activity"/>
    <property type="evidence" value="ECO:0007669"/>
    <property type="project" value="TreeGrafter"/>
</dbReference>
<comment type="caution">
    <text evidence="6">The sequence shown here is derived from an EMBL/GenBank/DDBJ whole genome shotgun (WGS) entry which is preliminary data.</text>
</comment>